<dbReference type="RefSeq" id="WP_118004862.1">
    <property type="nucleotide sequence ID" value="NZ_QRXF01000037.1"/>
</dbReference>
<evidence type="ECO:0000313" key="3">
    <source>
        <dbReference type="Proteomes" id="UP000284296"/>
    </source>
</evidence>
<dbReference type="InterPro" id="IPR007712">
    <property type="entry name" value="RelE/ParE_toxin"/>
</dbReference>
<dbReference type="InterPro" id="IPR035093">
    <property type="entry name" value="RelE/ParE_toxin_dom_sf"/>
</dbReference>
<sequence length="104" mass="12443">MDYKIKLTEDAEQDLDRYLNYLLFVKKSEQAASYLLDDFEATLLSLSKVAVSLKLCDNPRLKELGYRRINFLSHRYFILYRVEDNIVIVDNIFHELQDFENKML</sequence>
<dbReference type="Proteomes" id="UP000284296">
    <property type="component" value="Unassembled WGS sequence"/>
</dbReference>
<protein>
    <submittedName>
        <fullName evidence="2">Type II toxin-antitoxin system RelE/ParE family toxin</fullName>
    </submittedName>
</protein>
<gene>
    <name evidence="2" type="ORF">DWX06_15155</name>
</gene>
<name>A0A412PZP7_9FIRM</name>
<accession>A0A412PZP7</accession>
<evidence type="ECO:0000313" key="2">
    <source>
        <dbReference type="EMBL" id="RGT77763.1"/>
    </source>
</evidence>
<evidence type="ECO:0000256" key="1">
    <source>
        <dbReference type="ARBA" id="ARBA00022649"/>
    </source>
</evidence>
<comment type="caution">
    <text evidence="2">The sequence shown here is derived from an EMBL/GenBank/DDBJ whole genome shotgun (WGS) entry which is preliminary data.</text>
</comment>
<dbReference type="AlphaFoldDB" id="A0A412PZP7"/>
<dbReference type="EMBL" id="QRXG01000040">
    <property type="protein sequence ID" value="RGT77763.1"/>
    <property type="molecule type" value="Genomic_DNA"/>
</dbReference>
<dbReference type="Gene3D" id="3.30.2310.20">
    <property type="entry name" value="RelE-like"/>
    <property type="match status" value="1"/>
</dbReference>
<keyword evidence="1" id="KW-1277">Toxin-antitoxin system</keyword>
<proteinExistence type="predicted"/>
<reference evidence="2 3" key="1">
    <citation type="submission" date="2018-08" db="EMBL/GenBank/DDBJ databases">
        <title>A genome reference for cultivated species of the human gut microbiota.</title>
        <authorList>
            <person name="Zou Y."/>
            <person name="Xue W."/>
            <person name="Luo G."/>
        </authorList>
    </citation>
    <scope>NUCLEOTIDE SEQUENCE [LARGE SCALE GENOMIC DNA]</scope>
    <source>
        <strain evidence="2 3">AF18-16LB</strain>
    </source>
</reference>
<dbReference type="Pfam" id="PF05016">
    <property type="entry name" value="ParE_toxin"/>
    <property type="match status" value="1"/>
</dbReference>
<organism evidence="2 3">
    <name type="scientific">Agathobacter rectalis</name>
    <dbReference type="NCBI Taxonomy" id="39491"/>
    <lineage>
        <taxon>Bacteria</taxon>
        <taxon>Bacillati</taxon>
        <taxon>Bacillota</taxon>
        <taxon>Clostridia</taxon>
        <taxon>Lachnospirales</taxon>
        <taxon>Lachnospiraceae</taxon>
        <taxon>Agathobacter</taxon>
    </lineage>
</organism>